<reference evidence="1 2" key="1">
    <citation type="submission" date="2014-03" db="EMBL/GenBank/DDBJ databases">
        <title>Genomics of Bifidobacteria.</title>
        <authorList>
            <person name="Ventura M."/>
            <person name="Milani C."/>
            <person name="Lugli G.A."/>
        </authorList>
    </citation>
    <scope>NUCLEOTIDE SEQUENCE [LARGE SCALE GENOMIC DNA]</scope>
    <source>
        <strain evidence="1 2">DSM 22767</strain>
    </source>
</reference>
<dbReference type="EMBL" id="JGYP01000002">
    <property type="protein sequence ID" value="KFI45831.1"/>
    <property type="molecule type" value="Genomic_DNA"/>
</dbReference>
<organism evidence="1 2">
    <name type="scientific">Bifidobacterium bohemicum DSM 22767</name>
    <dbReference type="NCBI Taxonomy" id="1437606"/>
    <lineage>
        <taxon>Bacteria</taxon>
        <taxon>Bacillati</taxon>
        <taxon>Actinomycetota</taxon>
        <taxon>Actinomycetes</taxon>
        <taxon>Bifidobacteriales</taxon>
        <taxon>Bifidobacteriaceae</taxon>
        <taxon>Bifidobacterium</taxon>
    </lineage>
</organism>
<gene>
    <name evidence="1" type="ORF">BBOH_0634</name>
</gene>
<name>A0A086ZH31_9BIFI</name>
<proteinExistence type="predicted"/>
<comment type="caution">
    <text evidence="1">The sequence shown here is derived from an EMBL/GenBank/DDBJ whole genome shotgun (WGS) entry which is preliminary data.</text>
</comment>
<evidence type="ECO:0000313" key="1">
    <source>
        <dbReference type="EMBL" id="KFI45831.1"/>
    </source>
</evidence>
<dbReference type="OrthoDB" id="2234398at2"/>
<evidence type="ECO:0000313" key="2">
    <source>
        <dbReference type="Proteomes" id="UP000029096"/>
    </source>
</evidence>
<keyword evidence="2" id="KW-1185">Reference proteome</keyword>
<dbReference type="Proteomes" id="UP000029096">
    <property type="component" value="Unassembled WGS sequence"/>
</dbReference>
<keyword evidence="1" id="KW-0547">Nucleotide-binding</keyword>
<dbReference type="AlphaFoldDB" id="A0A086ZH31"/>
<dbReference type="eggNOG" id="ENOG5032XQQ">
    <property type="taxonomic scope" value="Bacteria"/>
</dbReference>
<dbReference type="GO" id="GO:0005524">
    <property type="term" value="F:ATP binding"/>
    <property type="evidence" value="ECO:0007669"/>
    <property type="project" value="UniProtKB-KW"/>
</dbReference>
<keyword evidence="1" id="KW-0067">ATP-binding</keyword>
<dbReference type="RefSeq" id="WP_033521861.1">
    <property type="nucleotide sequence ID" value="NZ_JDUS01000012.1"/>
</dbReference>
<accession>A0A086ZH31</accession>
<dbReference type="STRING" id="1437606.BBOH_0634"/>
<protein>
    <submittedName>
        <fullName evidence="1">ChvD family ATP-binding cassette protein</fullName>
    </submittedName>
</protein>
<sequence length="138" mass="15325">MVVYNADDSDNLMEALKANLAGAKEIFQRASRGSKHLVQTIDSGTLSGAAYKAGKQIFVSYVDPLVQKLSLAVEDIENDLGAYRSADAEIRQVDTHIDGERVRQQRDATNRLIDSLQGRISTERQTLRSLIESPLWYG</sequence>